<dbReference type="EMBL" id="JAAAMV010000029">
    <property type="protein sequence ID" value="NBD27663.1"/>
    <property type="molecule type" value="Genomic_DNA"/>
</dbReference>
<comment type="caution">
    <text evidence="1">The sequence shown here is derived from an EMBL/GenBank/DDBJ whole genome shotgun (WGS) entry which is preliminary data.</text>
</comment>
<accession>A0ABW9XZ22</accession>
<proteinExistence type="predicted"/>
<reference evidence="1 2" key="1">
    <citation type="submission" date="2020-01" db="EMBL/GenBank/DDBJ databases">
        <title>Paenibacillus soybeanensis sp. nov. isolated from the nodules of soybean (Glycine max(L.) Merr).</title>
        <authorList>
            <person name="Wang H."/>
        </authorList>
    </citation>
    <scope>NUCLEOTIDE SEQUENCE [LARGE SCALE GENOMIC DNA]</scope>
    <source>
        <strain evidence="1 2">T1</strain>
    </source>
</reference>
<gene>
    <name evidence="1" type="ORF">GT019_27635</name>
</gene>
<evidence type="ECO:0000313" key="1">
    <source>
        <dbReference type="EMBL" id="NBD27663.1"/>
    </source>
</evidence>
<keyword evidence="2" id="KW-1185">Reference proteome</keyword>
<dbReference type="Proteomes" id="UP000665561">
    <property type="component" value="Unassembled WGS sequence"/>
</dbReference>
<protein>
    <submittedName>
        <fullName evidence="1">Pilus assembly protein</fullName>
    </submittedName>
</protein>
<evidence type="ECO:0000313" key="2">
    <source>
        <dbReference type="Proteomes" id="UP000665561"/>
    </source>
</evidence>
<organism evidence="1 2">
    <name type="scientific">Paenibacillus glycinis</name>
    <dbReference type="NCBI Taxonomy" id="2697035"/>
    <lineage>
        <taxon>Bacteria</taxon>
        <taxon>Bacillati</taxon>
        <taxon>Bacillota</taxon>
        <taxon>Bacilli</taxon>
        <taxon>Bacillales</taxon>
        <taxon>Paenibacillaceae</taxon>
        <taxon>Paenibacillus</taxon>
    </lineage>
</organism>
<sequence length="213" mass="23123">MEASMVFPVLFIALLALLMLSLYSYQTVVVYHSASETAERAAFRWDNSARDPVSGIGPIGRYDGLYWRMADNGALQSLFGFVSDNGGDGGTEIAVGESADEGSGSSLPERKLRAEASRVGNPFQGTMRYDYGALEKRVQVKLRQPIAIPPLETFLGHSEPASASSASIVDPVELIRNVDLIRYYAGKFKGGMDGDKRKQAQAILGERQAMNHG</sequence>
<name>A0ABW9XZ22_9BACL</name>
<dbReference type="RefSeq" id="WP_161746685.1">
    <property type="nucleotide sequence ID" value="NZ_JAAAMV010000029.1"/>
</dbReference>